<keyword evidence="1" id="KW-0472">Membrane</keyword>
<proteinExistence type="predicted"/>
<keyword evidence="3" id="KW-1185">Reference proteome</keyword>
<feature type="transmembrane region" description="Helical" evidence="1">
    <location>
        <begin position="77"/>
        <end position="98"/>
    </location>
</feature>
<protein>
    <submittedName>
        <fullName evidence="2">Uncharacterized protein</fullName>
    </submittedName>
</protein>
<dbReference type="Proteomes" id="UP000215002">
    <property type="component" value="Chromosome"/>
</dbReference>
<dbReference type="OrthoDB" id="1121797at2"/>
<organism evidence="2 3">
    <name type="scientific">Mucilaginibacter xinganensis</name>
    <dbReference type="NCBI Taxonomy" id="1234841"/>
    <lineage>
        <taxon>Bacteria</taxon>
        <taxon>Pseudomonadati</taxon>
        <taxon>Bacteroidota</taxon>
        <taxon>Sphingobacteriia</taxon>
        <taxon>Sphingobacteriales</taxon>
        <taxon>Sphingobacteriaceae</taxon>
        <taxon>Mucilaginibacter</taxon>
    </lineage>
</organism>
<name>A0A223NVV6_9SPHI</name>
<feature type="transmembrane region" description="Helical" evidence="1">
    <location>
        <begin position="32"/>
        <end position="65"/>
    </location>
</feature>
<dbReference type="RefSeq" id="WP_094570153.1">
    <property type="nucleotide sequence ID" value="NZ_CP022743.1"/>
</dbReference>
<accession>A0A223NVV6</accession>
<gene>
    <name evidence="2" type="ORF">MuYL_1842</name>
</gene>
<keyword evidence="1" id="KW-1133">Transmembrane helix</keyword>
<evidence type="ECO:0000313" key="3">
    <source>
        <dbReference type="Proteomes" id="UP000215002"/>
    </source>
</evidence>
<evidence type="ECO:0000256" key="1">
    <source>
        <dbReference type="SAM" id="Phobius"/>
    </source>
</evidence>
<reference evidence="2 3" key="1">
    <citation type="submission" date="2017-08" db="EMBL/GenBank/DDBJ databases">
        <title>Complete genome sequence of Mucilaginibacter sp. strain BJC16-A31.</title>
        <authorList>
            <consortium name="Henan University of Science and Technology"/>
            <person name="You X."/>
        </authorList>
    </citation>
    <scope>NUCLEOTIDE SEQUENCE [LARGE SCALE GENOMIC DNA]</scope>
    <source>
        <strain evidence="2 3">BJC16-A31</strain>
    </source>
</reference>
<evidence type="ECO:0000313" key="2">
    <source>
        <dbReference type="EMBL" id="ASU33738.1"/>
    </source>
</evidence>
<keyword evidence="1" id="KW-0812">Transmembrane</keyword>
<dbReference type="InterPro" id="IPR035287">
    <property type="entry name" value="DUF5362"/>
</dbReference>
<dbReference type="KEGG" id="muc:MuYL_1842"/>
<sequence>MEVTENFEQPEAESGAILTFEAQGYLRESGKWAYFLGITGFVFCSLFLILSLFVGTIISVLASISPLYAGIPAGAGIGLSVIFILVDVLYFFFALYIYQFATKIKKGLLFADTESVTEALGKLKSFFKLWAIVTIVVLCLYALEIAGAIIIGIAFNHR</sequence>
<dbReference type="Pfam" id="PF17319">
    <property type="entry name" value="DUF5362"/>
    <property type="match status" value="1"/>
</dbReference>
<dbReference type="EMBL" id="CP022743">
    <property type="protein sequence ID" value="ASU33738.1"/>
    <property type="molecule type" value="Genomic_DNA"/>
</dbReference>
<feature type="transmembrane region" description="Helical" evidence="1">
    <location>
        <begin position="129"/>
        <end position="155"/>
    </location>
</feature>
<dbReference type="AlphaFoldDB" id="A0A223NVV6"/>